<sequence length="358" mass="40973">MKAGIIGLPKTGKTTIFNALTRGEQSTDKYAPPSLEANIGVVQVADERIDKLSELYKPKKTIYATIEFHDYPGIFYKESEVSENALLADIKNAEAFILVLRGFRDEELEGLFPLGTPIEQFQHFQEEMLLYDLIMAEKRLEKIELGYKRGVKTPAVQIEEKALLKIRDFLQNNNPLINLELNPEEEKAIRGFQFFSAKPMLILINCNEDNINAWDETLKTFTEKGYYAYTIAGKFEEELSKLENEEAQMFMEDMGISESIRDRLTHWTYQLMGYISFFTVGPDEVRAWTIEKGANAVTAAGKIHSDLARGFIRAECFQYDDLITYGSEKALKEKGLFRLEGKDYIVKDGDILSIRFNV</sequence>
<keyword evidence="2" id="KW-0479">Metal-binding</keyword>
<dbReference type="InterPro" id="IPR027417">
    <property type="entry name" value="P-loop_NTPase"/>
</dbReference>
<evidence type="ECO:0000256" key="4">
    <source>
        <dbReference type="ARBA" id="ARBA00022840"/>
    </source>
</evidence>
<dbReference type="GO" id="GO:0005525">
    <property type="term" value="F:GTP binding"/>
    <property type="evidence" value="ECO:0007669"/>
    <property type="project" value="InterPro"/>
</dbReference>
<dbReference type="InterPro" id="IPR004095">
    <property type="entry name" value="TGS"/>
</dbReference>
<dbReference type="HOGENOM" id="CLU_018395_0_1_0"/>
<dbReference type="GO" id="GO:0005737">
    <property type="term" value="C:cytoplasm"/>
    <property type="evidence" value="ECO:0007669"/>
    <property type="project" value="TreeGrafter"/>
</dbReference>
<keyword evidence="4" id="KW-0067">ATP-binding</keyword>
<dbReference type="RefSeq" id="WP_015424112.1">
    <property type="nucleotide sequence ID" value="NC_020449.1"/>
</dbReference>
<gene>
    <name evidence="6" type="ordered locus">CLOAM0346</name>
</gene>
<dbReference type="InterPro" id="IPR013029">
    <property type="entry name" value="YchF_C"/>
</dbReference>
<dbReference type="KEGG" id="caci:CLOAM0346"/>
<dbReference type="InterPro" id="IPR006073">
    <property type="entry name" value="GTP-bd"/>
</dbReference>
<dbReference type="FunFam" id="3.10.20.30:FF:000001">
    <property type="entry name" value="Ribosome-binding ATPase YchF"/>
    <property type="match status" value="1"/>
</dbReference>
<organism evidence="6 7">
    <name type="scientific">Cloacimonas acidaminovorans (strain Evry)</name>
    <dbReference type="NCBI Taxonomy" id="459349"/>
    <lineage>
        <taxon>Bacteria</taxon>
        <taxon>Pseudomonadati</taxon>
        <taxon>Candidatus Cloacimonadota</taxon>
        <taxon>Candidatus Cloacimonadia</taxon>
        <taxon>Candidatus Cloacimonadales</taxon>
        <taxon>Candidatus Cloacimonadaceae</taxon>
        <taxon>Candidatus Cloacimonas</taxon>
    </lineage>
</organism>
<evidence type="ECO:0000259" key="5">
    <source>
        <dbReference type="PROSITE" id="PS51880"/>
    </source>
</evidence>
<keyword evidence="3" id="KW-0547">Nucleotide-binding</keyword>
<keyword evidence="7" id="KW-1185">Reference proteome</keyword>
<accession>B0VG33</accession>
<evidence type="ECO:0000256" key="2">
    <source>
        <dbReference type="ARBA" id="ARBA00022723"/>
    </source>
</evidence>
<dbReference type="Pfam" id="PF01926">
    <property type="entry name" value="MMR_HSR1"/>
    <property type="match status" value="1"/>
</dbReference>
<dbReference type="GO" id="GO:0046872">
    <property type="term" value="F:metal ion binding"/>
    <property type="evidence" value="ECO:0007669"/>
    <property type="project" value="UniProtKB-KW"/>
</dbReference>
<dbReference type="SUPFAM" id="SSF52540">
    <property type="entry name" value="P-loop containing nucleoside triphosphate hydrolases"/>
    <property type="match status" value="1"/>
</dbReference>
<dbReference type="NCBIfam" id="TIGR00092">
    <property type="entry name" value="redox-regulated ATPase YchF"/>
    <property type="match status" value="1"/>
</dbReference>
<feature type="domain" description="TGS" evidence="5">
    <location>
        <begin position="271"/>
        <end position="356"/>
    </location>
</feature>
<comment type="cofactor">
    <cofactor evidence="1">
        <name>Mg(2+)</name>
        <dbReference type="ChEBI" id="CHEBI:18420"/>
    </cofactor>
</comment>
<dbReference type="GO" id="GO:0016887">
    <property type="term" value="F:ATP hydrolysis activity"/>
    <property type="evidence" value="ECO:0007669"/>
    <property type="project" value="InterPro"/>
</dbReference>
<dbReference type="CDD" id="cd04867">
    <property type="entry name" value="TGS_YchF_OLA1"/>
    <property type="match status" value="1"/>
</dbReference>
<dbReference type="PANTHER" id="PTHR23305:SF18">
    <property type="entry name" value="OBG-TYPE G DOMAIN-CONTAINING PROTEIN"/>
    <property type="match status" value="1"/>
</dbReference>
<dbReference type="STRING" id="459349.CLOAM0346"/>
<dbReference type="EMBL" id="CU466930">
    <property type="protein sequence ID" value="CAO80251.1"/>
    <property type="molecule type" value="Genomic_DNA"/>
</dbReference>
<evidence type="ECO:0000256" key="3">
    <source>
        <dbReference type="ARBA" id="ARBA00022741"/>
    </source>
</evidence>
<dbReference type="GO" id="GO:0005524">
    <property type="term" value="F:ATP binding"/>
    <property type="evidence" value="ECO:0007669"/>
    <property type="project" value="UniProtKB-KW"/>
</dbReference>
<dbReference type="InterPro" id="IPR012675">
    <property type="entry name" value="Beta-grasp_dom_sf"/>
</dbReference>
<dbReference type="OrthoDB" id="9807318at2"/>
<dbReference type="PROSITE" id="PS51880">
    <property type="entry name" value="TGS"/>
    <property type="match status" value="1"/>
</dbReference>
<dbReference type="Proteomes" id="UP000002019">
    <property type="component" value="Chromosome"/>
</dbReference>
<dbReference type="InterPro" id="IPR012676">
    <property type="entry name" value="TGS-like"/>
</dbReference>
<dbReference type="InterPro" id="IPR004396">
    <property type="entry name" value="ATPase_YchF/OLA1"/>
</dbReference>
<dbReference type="PIRSF" id="PIRSF006641">
    <property type="entry name" value="CHP00092"/>
    <property type="match status" value="1"/>
</dbReference>
<dbReference type="eggNOG" id="COG0012">
    <property type="taxonomic scope" value="Bacteria"/>
</dbReference>
<evidence type="ECO:0000313" key="7">
    <source>
        <dbReference type="Proteomes" id="UP000002019"/>
    </source>
</evidence>
<dbReference type="InterPro" id="IPR023192">
    <property type="entry name" value="TGS-like_dom_sf"/>
</dbReference>
<dbReference type="PANTHER" id="PTHR23305">
    <property type="entry name" value="OBG GTPASE FAMILY"/>
    <property type="match status" value="1"/>
</dbReference>
<dbReference type="AlphaFoldDB" id="B0VG33"/>
<dbReference type="PRINTS" id="PR00326">
    <property type="entry name" value="GTP1OBG"/>
</dbReference>
<dbReference type="Gene3D" id="3.40.50.300">
    <property type="entry name" value="P-loop containing nucleotide triphosphate hydrolases"/>
    <property type="match status" value="1"/>
</dbReference>
<dbReference type="SUPFAM" id="SSF81271">
    <property type="entry name" value="TGS-like"/>
    <property type="match status" value="1"/>
</dbReference>
<protein>
    <recommendedName>
        <fullName evidence="5">TGS domain-containing protein</fullName>
    </recommendedName>
</protein>
<name>B0VG33_CLOAI</name>
<proteinExistence type="predicted"/>
<evidence type="ECO:0000256" key="1">
    <source>
        <dbReference type="ARBA" id="ARBA00001946"/>
    </source>
</evidence>
<dbReference type="Pfam" id="PF06071">
    <property type="entry name" value="YchF-GTPase_C"/>
    <property type="match status" value="1"/>
</dbReference>
<reference evidence="6 7" key="1">
    <citation type="journal article" date="2008" name="J. Bacteriol.">
        <title>'Candidatus Cloacamonas acidaminovorans': genome sequence reconstruction provides a first glimpse of a new bacterial division.</title>
        <authorList>
            <person name="Pelletier E."/>
            <person name="Kreimeyer A."/>
            <person name="Bocs S."/>
            <person name="Rouy Z."/>
            <person name="Gyapay G."/>
            <person name="Chouari R."/>
            <person name="Riviere D."/>
            <person name="Ganesan A."/>
            <person name="Daegelen P."/>
            <person name="Sghir A."/>
            <person name="Cohen G.N."/>
            <person name="Medigue C."/>
            <person name="Weissenbach J."/>
            <person name="Le Paslier D."/>
        </authorList>
    </citation>
    <scope>NUCLEOTIDE SEQUENCE [LARGE SCALE GENOMIC DNA]</scope>
    <source>
        <strain evidence="7">Evry</strain>
    </source>
</reference>
<dbReference type="Gene3D" id="1.10.150.300">
    <property type="entry name" value="TGS-like domain"/>
    <property type="match status" value="1"/>
</dbReference>
<evidence type="ECO:0000313" key="6">
    <source>
        <dbReference type="EMBL" id="CAO80251.1"/>
    </source>
</evidence>
<dbReference type="Gene3D" id="3.10.20.30">
    <property type="match status" value="1"/>
</dbReference>